<sequence>MFVLHGRSAEISALDEVIVRARDGFGGAVVLRGEAGAGKTALLGAASSRTRPGEVS</sequence>
<dbReference type="InterPro" id="IPR041664">
    <property type="entry name" value="AAA_16"/>
</dbReference>
<keyword evidence="3" id="KW-1185">Reference proteome</keyword>
<comment type="caution">
    <text evidence="2">The sequence shown here is derived from an EMBL/GenBank/DDBJ whole genome shotgun (WGS) entry which is preliminary data.</text>
</comment>
<dbReference type="SUPFAM" id="SSF52540">
    <property type="entry name" value="P-loop containing nucleoside triphosphate hydrolases"/>
    <property type="match status" value="1"/>
</dbReference>
<evidence type="ECO:0000313" key="3">
    <source>
        <dbReference type="Proteomes" id="UP001596004"/>
    </source>
</evidence>
<evidence type="ECO:0000259" key="1">
    <source>
        <dbReference type="Pfam" id="PF13191"/>
    </source>
</evidence>
<dbReference type="Proteomes" id="UP001596004">
    <property type="component" value="Unassembled WGS sequence"/>
</dbReference>
<keyword evidence="2" id="KW-0547">Nucleotide-binding</keyword>
<dbReference type="RefSeq" id="WP_380838265.1">
    <property type="nucleotide sequence ID" value="NZ_JBHSFP010000003.1"/>
</dbReference>
<accession>A0ABV9CBK6</accession>
<dbReference type="EMBL" id="JBHSFP010000003">
    <property type="protein sequence ID" value="MFC4530433.1"/>
    <property type="molecule type" value="Genomic_DNA"/>
</dbReference>
<gene>
    <name evidence="2" type="ORF">ACFO60_06640</name>
</gene>
<name>A0ABV9CBK6_9ACTN</name>
<evidence type="ECO:0000313" key="2">
    <source>
        <dbReference type="EMBL" id="MFC4530433.1"/>
    </source>
</evidence>
<feature type="domain" description="Orc1-like AAA ATPase" evidence="1">
    <location>
        <begin position="4"/>
        <end position="47"/>
    </location>
</feature>
<organism evidence="2 3">
    <name type="scientific">Sphaerisporangium dianthi</name>
    <dbReference type="NCBI Taxonomy" id="1436120"/>
    <lineage>
        <taxon>Bacteria</taxon>
        <taxon>Bacillati</taxon>
        <taxon>Actinomycetota</taxon>
        <taxon>Actinomycetes</taxon>
        <taxon>Streptosporangiales</taxon>
        <taxon>Streptosporangiaceae</taxon>
        <taxon>Sphaerisporangium</taxon>
    </lineage>
</organism>
<dbReference type="InterPro" id="IPR027417">
    <property type="entry name" value="P-loop_NTPase"/>
</dbReference>
<reference evidence="3" key="1">
    <citation type="journal article" date="2019" name="Int. J. Syst. Evol. Microbiol.">
        <title>The Global Catalogue of Microorganisms (GCM) 10K type strain sequencing project: providing services to taxonomists for standard genome sequencing and annotation.</title>
        <authorList>
            <consortium name="The Broad Institute Genomics Platform"/>
            <consortium name="The Broad Institute Genome Sequencing Center for Infectious Disease"/>
            <person name="Wu L."/>
            <person name="Ma J."/>
        </authorList>
    </citation>
    <scope>NUCLEOTIDE SEQUENCE [LARGE SCALE GENOMIC DNA]</scope>
    <source>
        <strain evidence="3">CGMCC 4.7132</strain>
    </source>
</reference>
<keyword evidence="2" id="KW-0067">ATP-binding</keyword>
<dbReference type="GO" id="GO:0005524">
    <property type="term" value="F:ATP binding"/>
    <property type="evidence" value="ECO:0007669"/>
    <property type="project" value="UniProtKB-KW"/>
</dbReference>
<proteinExistence type="predicted"/>
<dbReference type="Pfam" id="PF13191">
    <property type="entry name" value="AAA_16"/>
    <property type="match status" value="1"/>
</dbReference>
<protein>
    <submittedName>
        <fullName evidence="2">ATP-binding protein</fullName>
    </submittedName>
</protein>